<gene>
    <name evidence="1" type="ORF">SAMN04488498_12959</name>
</gene>
<name>A0A1I4EUH2_9HYPH</name>
<protein>
    <submittedName>
        <fullName evidence="1">Uncharacterized protein</fullName>
    </submittedName>
</protein>
<sequence length="140" mass="15630">MDIRISVPGASPEEIERGLAAARAVFDEAGISPMRAAEASFAVEGWDEAGFPDDDRYPDDEDFALVHVWGEADEAAAVACCRDWPEEKQVRTADLELDDPEADARRAKMKAEMEAYARGLTPDQLEKEWKMRRASRVRTS</sequence>
<accession>A0A1I4EUH2</accession>
<evidence type="ECO:0000313" key="2">
    <source>
        <dbReference type="Proteomes" id="UP000323300"/>
    </source>
</evidence>
<proteinExistence type="predicted"/>
<evidence type="ECO:0000313" key="1">
    <source>
        <dbReference type="EMBL" id="SFL08177.1"/>
    </source>
</evidence>
<organism evidence="1 2">
    <name type="scientific">Neomesorhizobium albiziae</name>
    <dbReference type="NCBI Taxonomy" id="335020"/>
    <lineage>
        <taxon>Bacteria</taxon>
        <taxon>Pseudomonadati</taxon>
        <taxon>Pseudomonadota</taxon>
        <taxon>Alphaproteobacteria</taxon>
        <taxon>Hyphomicrobiales</taxon>
        <taxon>Phyllobacteriaceae</taxon>
        <taxon>Neomesorhizobium</taxon>
    </lineage>
</organism>
<reference evidence="1 2" key="1">
    <citation type="submission" date="2016-10" db="EMBL/GenBank/DDBJ databases">
        <authorList>
            <person name="Varghese N."/>
            <person name="Submissions S."/>
        </authorList>
    </citation>
    <scope>NUCLEOTIDE SEQUENCE [LARGE SCALE GENOMIC DNA]</scope>
    <source>
        <strain evidence="1 2">DSM 21822</strain>
    </source>
</reference>
<dbReference type="Proteomes" id="UP000323300">
    <property type="component" value="Unassembled WGS sequence"/>
</dbReference>
<dbReference type="EMBL" id="FOSL01000029">
    <property type="protein sequence ID" value="SFL08177.1"/>
    <property type="molecule type" value="Genomic_DNA"/>
</dbReference>
<keyword evidence="2" id="KW-1185">Reference proteome</keyword>
<dbReference type="AlphaFoldDB" id="A0A1I4EUH2"/>